<keyword evidence="5" id="KW-1185">Reference proteome</keyword>
<dbReference type="CDD" id="cd00200">
    <property type="entry name" value="WD40"/>
    <property type="match status" value="1"/>
</dbReference>
<dbReference type="InterPro" id="IPR036322">
    <property type="entry name" value="WD40_repeat_dom_sf"/>
</dbReference>
<dbReference type="PANTHER" id="PTHR14435">
    <property type="entry name" value="ZINC FINGER PROTEIN 106"/>
    <property type="match status" value="1"/>
</dbReference>
<dbReference type="FunFam" id="2.130.10.10:FF:000114">
    <property type="entry name" value="zinc finger protein 106 isoform X1"/>
    <property type="match status" value="1"/>
</dbReference>
<name>A0A674PAW2_TAKRU</name>
<dbReference type="GO" id="GO:0016020">
    <property type="term" value="C:membrane"/>
    <property type="evidence" value="ECO:0007669"/>
    <property type="project" value="TreeGrafter"/>
</dbReference>
<feature type="region of interest" description="Disordered" evidence="2">
    <location>
        <begin position="698"/>
        <end position="751"/>
    </location>
</feature>
<feature type="compositionally biased region" description="Basic and acidic residues" evidence="2">
    <location>
        <begin position="535"/>
        <end position="550"/>
    </location>
</feature>
<dbReference type="SMART" id="SM00451">
    <property type="entry name" value="ZnF_U1"/>
    <property type="match status" value="2"/>
</dbReference>
<feature type="compositionally biased region" description="Polar residues" evidence="2">
    <location>
        <begin position="156"/>
        <end position="169"/>
    </location>
</feature>
<dbReference type="GeneTree" id="ENSGT00940000157336"/>
<dbReference type="SMART" id="SM00564">
    <property type="entry name" value="PQQ"/>
    <property type="match status" value="6"/>
</dbReference>
<dbReference type="GO" id="GO:0008286">
    <property type="term" value="P:insulin receptor signaling pathway"/>
    <property type="evidence" value="ECO:0007669"/>
    <property type="project" value="TreeGrafter"/>
</dbReference>
<keyword evidence="1" id="KW-0175">Coiled coil</keyword>
<feature type="region of interest" description="Disordered" evidence="2">
    <location>
        <begin position="61"/>
        <end position="83"/>
    </location>
</feature>
<feature type="coiled-coil region" evidence="1">
    <location>
        <begin position="100"/>
        <end position="137"/>
    </location>
</feature>
<feature type="compositionally biased region" description="Pro residues" evidence="2">
    <location>
        <begin position="234"/>
        <end position="243"/>
    </location>
</feature>
<sequence>MERNRKCILCETVHASKQEMDEHMRSMLHHRELEKLKGRDCGHQCRVCHVTVASLTDYAGHISSPTHKQNVEAADRKPAGKGRDEDYFDQVLVDLIEKRKEQIRNEKEAGAAKLAKEEEDRKRKEEFQLRLKEAKERYQLDGAWQKPSRGFGGYGQQSSWYRKNRSNPGQGEAQPWHHSKQGKSATWHGQEPPNLQQWASGEFAGGGFSNPGWGNRLGHQGGYSGNPRNRLLVGPPPCPPPPSLSAQTLSHFQNTHKDKESPGAGPQNGEGAPLQPDPSSKKAFGSNTKLDKTCRWCPYPTTKALEAASHKDAKLSSSELCPKDPQLLRKDKPSEPKASKRPSRPETKPEQKASNGKSVCEKVKPPKSSKTKVRERSSSGSRSNSSQRDDSHTGAPASSNQIKPKKPPARGLDKTSDTLRAASEDRSLSVQAPPSGRVGSGREHLETLRKARQIVLEKKSSADNSRNKQAETAPHTLDVTPVQVRSNGCRQNAAKPRVPSQLGAEKLGSADSSQFLQSFQVSTSTTESSETSASHGEKEENRRKGEKDEASQAAEAAQSSGSEASRTSDPSGLSRLDLPPVLKRDLTKHISSKSKGVNHEPNLNIARRVRNLSESRRGDADKDSGLKPTVRQLISSSGSRRNVNWDQVYQEVRKKQDKGKGMPRFGIEMVPLEQEDQSQEEDDIPLLEGFQWESLVDVSTSGPSRKRSLSESSLAPPPAHSLLTPLAPKQTAQEEAEQRAFSTSEKMDGQHELEREEETLASSLATALQRCDSVLGDSSSGTELCEGQGPGKRRRAAGDAASAEILSLEHINKRRKVRSKKERLQIDQLLAVSLREDELSRSLQTVDASLIQARTALQAAYMEVQRLVMVKQQVRDGCGVLFTYAPSDTHPSPKRSPGLPPAGYTWESFGEPAAVKESSSPETMERAAQTTRSCVLSLPDVKPSLELLSQSRRDAEVRSVADGAAPPSFAPPSSLPLLDEPAPPSELKSGRRVRKLKKRKTPKKSQGTEPPESSDTELDGEALRPRWLRSRRRPSGGSQVSTSTQPSEDRDADVNMEVGEEAPTQLPQSITLDKTDFRPPKPLVELMLNLDSEESMEVIAACQHPHMDAPAPPAQLPDPSRPEARSLACNEVTSTSDMDICRSSERLLCQVSFPEHVLSGSPDASSDHGEDDLPSEGPFEGHQEAVNAMQIHNGLLYTCSGDRTVRAFDLVTHKCVGVFEGHSSKVSCLLVSAAPSLHHRLYSGSSDQTIRCYSLKTRELEQQFSLPDRVLCLHSRWKTLYAGLANGTVVTFNLKTNRQVEVFECHGPRAVSCLASTQEGARRILLVGSYDSTISVRDAKNGLLLRTLEGHSKSVLCMNVVNDLVFSGSSDQCVHTHNIHTGELLRVYEGHSHAVTVVAVLGKVMVTACLDKRVRVYDLQVSGQLQLYGGHSDMVTCMSIHQNMIYTGCYDGSVQAVKMNLLQNHRCWWHGCSLSFGLMQHLQHHLISDHAGAQTPFKCRWKCCEEFFCARGSGLLVHMQKHAEEEADPEP</sequence>
<evidence type="ECO:0000313" key="4">
    <source>
        <dbReference type="Ensembl" id="ENSTRUP00000082831.1"/>
    </source>
</evidence>
<feature type="region of interest" description="Disordered" evidence="2">
    <location>
        <begin position="144"/>
        <end position="638"/>
    </location>
</feature>
<dbReference type="Proteomes" id="UP000005226">
    <property type="component" value="Chromosome 2"/>
</dbReference>
<dbReference type="GO" id="GO:0008270">
    <property type="term" value="F:zinc ion binding"/>
    <property type="evidence" value="ECO:0007669"/>
    <property type="project" value="InterPro"/>
</dbReference>
<feature type="compositionally biased region" description="Basic and acidic residues" evidence="2">
    <location>
        <begin position="411"/>
        <end position="427"/>
    </location>
</feature>
<gene>
    <name evidence="4" type="primary">znf106a</name>
</gene>
<dbReference type="InterPro" id="IPR013087">
    <property type="entry name" value="Znf_C2H2_type"/>
</dbReference>
<reference evidence="4" key="3">
    <citation type="submission" date="2025-09" db="UniProtKB">
        <authorList>
            <consortium name="Ensembl"/>
        </authorList>
    </citation>
    <scope>IDENTIFICATION</scope>
</reference>
<feature type="compositionally biased region" description="Low complexity" evidence="2">
    <location>
        <begin position="551"/>
        <end position="565"/>
    </location>
</feature>
<evidence type="ECO:0000256" key="2">
    <source>
        <dbReference type="SAM" id="MobiDB-lite"/>
    </source>
</evidence>
<dbReference type="InterPro" id="IPR015943">
    <property type="entry name" value="WD40/YVTN_repeat-like_dom_sf"/>
</dbReference>
<feature type="region of interest" description="Disordered" evidence="2">
    <location>
        <begin position="1159"/>
        <end position="1180"/>
    </location>
</feature>
<dbReference type="GO" id="GO:0003723">
    <property type="term" value="F:RNA binding"/>
    <property type="evidence" value="ECO:0007669"/>
    <property type="project" value="InterPro"/>
</dbReference>
<dbReference type="GO" id="GO:0005829">
    <property type="term" value="C:cytosol"/>
    <property type="evidence" value="ECO:0007669"/>
    <property type="project" value="TreeGrafter"/>
</dbReference>
<dbReference type="InterPro" id="IPR042622">
    <property type="entry name" value="Znf106"/>
</dbReference>
<organism evidence="4 5">
    <name type="scientific">Takifugu rubripes</name>
    <name type="common">Japanese pufferfish</name>
    <name type="synonym">Fugu rubripes</name>
    <dbReference type="NCBI Taxonomy" id="31033"/>
    <lineage>
        <taxon>Eukaryota</taxon>
        <taxon>Metazoa</taxon>
        <taxon>Chordata</taxon>
        <taxon>Craniata</taxon>
        <taxon>Vertebrata</taxon>
        <taxon>Euteleostomi</taxon>
        <taxon>Actinopterygii</taxon>
        <taxon>Neopterygii</taxon>
        <taxon>Teleostei</taxon>
        <taxon>Neoteleostei</taxon>
        <taxon>Acanthomorphata</taxon>
        <taxon>Eupercaria</taxon>
        <taxon>Tetraodontiformes</taxon>
        <taxon>Tetradontoidea</taxon>
        <taxon>Tetraodontidae</taxon>
        <taxon>Takifugu</taxon>
    </lineage>
</organism>
<dbReference type="PROSITE" id="PS00028">
    <property type="entry name" value="ZINC_FINGER_C2H2_1"/>
    <property type="match status" value="1"/>
</dbReference>
<feature type="compositionally biased region" description="Basic and acidic residues" evidence="2">
    <location>
        <begin position="440"/>
        <end position="469"/>
    </location>
</feature>
<dbReference type="Pfam" id="PF00400">
    <property type="entry name" value="WD40"/>
    <property type="match status" value="6"/>
</dbReference>
<feature type="compositionally biased region" description="Basic and acidic residues" evidence="2">
    <location>
        <begin position="326"/>
        <end position="351"/>
    </location>
</feature>
<feature type="compositionally biased region" description="Low complexity" evidence="2">
    <location>
        <begin position="522"/>
        <end position="532"/>
    </location>
</feature>
<dbReference type="SUPFAM" id="SSF50978">
    <property type="entry name" value="WD40 repeat-like"/>
    <property type="match status" value="1"/>
</dbReference>
<reference evidence="4 5" key="1">
    <citation type="journal article" date="2011" name="Genome Biol. Evol.">
        <title>Integration of the genetic map and genome assembly of fugu facilitates insights into distinct features of genome evolution in teleosts and mammals.</title>
        <authorList>
            <person name="Kai W."/>
            <person name="Kikuchi K."/>
            <person name="Tohari S."/>
            <person name="Chew A.K."/>
            <person name="Tay A."/>
            <person name="Fujiwara A."/>
            <person name="Hosoya S."/>
            <person name="Suetake H."/>
            <person name="Naruse K."/>
            <person name="Brenner S."/>
            <person name="Suzuki Y."/>
            <person name="Venkatesh B."/>
        </authorList>
    </citation>
    <scope>NUCLEOTIDE SEQUENCE [LARGE SCALE GENOMIC DNA]</scope>
</reference>
<feature type="region of interest" description="Disordered" evidence="2">
    <location>
        <begin position="885"/>
        <end position="904"/>
    </location>
</feature>
<proteinExistence type="predicted"/>
<evidence type="ECO:0000259" key="3">
    <source>
        <dbReference type="PROSITE" id="PS00028"/>
    </source>
</evidence>
<feature type="compositionally biased region" description="Low complexity" evidence="2">
    <location>
        <begin position="710"/>
        <end position="728"/>
    </location>
</feature>
<feature type="domain" description="C2H2-type" evidence="3">
    <location>
        <begin position="1467"/>
        <end position="1490"/>
    </location>
</feature>
<dbReference type="InterPro" id="IPR003604">
    <property type="entry name" value="Matrin/U1-like-C_Znf_C2H2"/>
</dbReference>
<dbReference type="SMART" id="SM00320">
    <property type="entry name" value="WD40"/>
    <property type="match status" value="6"/>
</dbReference>
<dbReference type="PANTHER" id="PTHR14435:SF2">
    <property type="entry name" value="ZINC FINGER PROTEIN 106"/>
    <property type="match status" value="1"/>
</dbReference>
<dbReference type="SMART" id="SM00355">
    <property type="entry name" value="ZnF_C2H2"/>
    <property type="match status" value="4"/>
</dbReference>
<dbReference type="Ensembl" id="ENSTRUT00000062189.1">
    <property type="protein sequence ID" value="ENSTRUP00000082831.1"/>
    <property type="gene ID" value="ENSTRUG00000007738.3"/>
</dbReference>
<accession>A0A674PAW2</accession>
<dbReference type="InterPro" id="IPR018391">
    <property type="entry name" value="PQQ_b-propeller_rpt"/>
</dbReference>
<feature type="compositionally biased region" description="Basic and acidic residues" evidence="2">
    <location>
        <begin position="69"/>
        <end position="83"/>
    </location>
</feature>
<reference evidence="4" key="2">
    <citation type="submission" date="2025-08" db="UniProtKB">
        <authorList>
            <consortium name="Ensembl"/>
        </authorList>
    </citation>
    <scope>IDENTIFICATION</scope>
</reference>
<feature type="compositionally biased region" description="Basic and acidic residues" evidence="2">
    <location>
        <begin position="611"/>
        <end position="625"/>
    </location>
</feature>
<feature type="region of interest" description="Disordered" evidence="2">
    <location>
        <begin position="956"/>
        <end position="1051"/>
    </location>
</feature>
<dbReference type="Gene3D" id="3.30.160.60">
    <property type="entry name" value="Classic Zinc Finger"/>
    <property type="match status" value="1"/>
</dbReference>
<evidence type="ECO:0000313" key="5">
    <source>
        <dbReference type="Proteomes" id="UP000005226"/>
    </source>
</evidence>
<dbReference type="Gene3D" id="2.130.10.10">
    <property type="entry name" value="YVTN repeat-like/Quinoprotein amine dehydrogenase"/>
    <property type="match status" value="2"/>
</dbReference>
<feature type="compositionally biased region" description="Basic residues" evidence="2">
    <location>
        <begin position="990"/>
        <end position="1003"/>
    </location>
</feature>
<evidence type="ECO:0000256" key="1">
    <source>
        <dbReference type="SAM" id="Coils"/>
    </source>
</evidence>
<dbReference type="InterPro" id="IPR001680">
    <property type="entry name" value="WD40_rpt"/>
</dbReference>
<feature type="compositionally biased region" description="Polar residues" evidence="2">
    <location>
        <begin position="244"/>
        <end position="253"/>
    </location>
</feature>
<protein>
    <submittedName>
        <fullName evidence="4">Zinc finger protein 106</fullName>
    </submittedName>
</protein>
<feature type="compositionally biased region" description="Polar residues" evidence="2">
    <location>
        <begin position="510"/>
        <end position="521"/>
    </location>
</feature>
<dbReference type="GO" id="GO:0017124">
    <property type="term" value="F:SH3 domain binding"/>
    <property type="evidence" value="ECO:0007669"/>
    <property type="project" value="TreeGrafter"/>
</dbReference>